<evidence type="ECO:0000313" key="2">
    <source>
        <dbReference type="EMBL" id="XCH24904.1"/>
    </source>
</evidence>
<feature type="domain" description="Kazal-like" evidence="1">
    <location>
        <begin position="28"/>
        <end position="80"/>
    </location>
</feature>
<dbReference type="EMBL" id="CP159289">
    <property type="protein sequence ID" value="XCH24904.1"/>
    <property type="molecule type" value="Genomic_DNA"/>
</dbReference>
<dbReference type="PROSITE" id="PS51465">
    <property type="entry name" value="KAZAL_2"/>
    <property type="match status" value="1"/>
</dbReference>
<dbReference type="PROSITE" id="PS51257">
    <property type="entry name" value="PROKAR_LIPOPROTEIN"/>
    <property type="match status" value="1"/>
</dbReference>
<keyword evidence="2" id="KW-0722">Serine protease inhibitor</keyword>
<gene>
    <name evidence="2" type="ORF">ABV298_00285</name>
</gene>
<accession>A0AAU8FM09</accession>
<evidence type="ECO:0000259" key="1">
    <source>
        <dbReference type="PROSITE" id="PS51465"/>
    </source>
</evidence>
<dbReference type="RefSeq" id="WP_353720211.1">
    <property type="nucleotide sequence ID" value="NZ_CP159289.1"/>
</dbReference>
<dbReference type="GO" id="GO:0004867">
    <property type="term" value="F:serine-type endopeptidase inhibitor activity"/>
    <property type="evidence" value="ECO:0007669"/>
    <property type="project" value="UniProtKB-KW"/>
</dbReference>
<dbReference type="AlphaFoldDB" id="A0AAU8FM09"/>
<dbReference type="InterPro" id="IPR036058">
    <property type="entry name" value="Kazal_dom_sf"/>
</dbReference>
<dbReference type="Gene3D" id="3.30.60.30">
    <property type="match status" value="1"/>
</dbReference>
<dbReference type="SUPFAM" id="SSF100895">
    <property type="entry name" value="Kazal-type serine protease inhibitors"/>
    <property type="match status" value="1"/>
</dbReference>
<reference evidence="2" key="1">
    <citation type="submission" date="2024-06" db="EMBL/GenBank/DDBJ databases">
        <title>Sequencing and assembly of the genome of Dyadobacter sp. strain 676, a symbiont of Cyamopsis tetragonoloba.</title>
        <authorList>
            <person name="Guro P."/>
            <person name="Sazanova A."/>
            <person name="Kuznetsova I."/>
            <person name="Belimov A."/>
            <person name="Safronova V."/>
        </authorList>
    </citation>
    <scope>NUCLEOTIDE SEQUENCE</scope>
    <source>
        <strain evidence="2">676</strain>
    </source>
</reference>
<dbReference type="InterPro" id="IPR002350">
    <property type="entry name" value="Kazal_dom"/>
</dbReference>
<proteinExistence type="predicted"/>
<organism evidence="2">
    <name type="scientific">Dyadobacter sp. 676</name>
    <dbReference type="NCBI Taxonomy" id="3088362"/>
    <lineage>
        <taxon>Bacteria</taxon>
        <taxon>Pseudomonadati</taxon>
        <taxon>Bacteroidota</taxon>
        <taxon>Cytophagia</taxon>
        <taxon>Cytophagales</taxon>
        <taxon>Spirosomataceae</taxon>
        <taxon>Dyadobacter</taxon>
    </lineage>
</organism>
<sequence length="82" mass="9033">MTVREFLRTRFTMPVLLAAMLSGCHRDNAPNPGCREQPRNDSGCYAAYDPVCGCNGKTYSNDCEALAHGISSYQRGKCPDSR</sequence>
<keyword evidence="2" id="KW-0646">Protease inhibitor</keyword>
<name>A0AAU8FM09_9BACT</name>
<protein>
    <submittedName>
        <fullName evidence="2">Kazal-type serine protease inhibitor domain-containing protein</fullName>
    </submittedName>
</protein>
<dbReference type="Pfam" id="PF00050">
    <property type="entry name" value="Kazal_1"/>
    <property type="match status" value="1"/>
</dbReference>